<accession>A0AAV5FZK4</accession>
<reference evidence="2" key="2">
    <citation type="submission" date="2021-12" db="EMBL/GenBank/DDBJ databases">
        <title>Resequencing data analysis of finger millet.</title>
        <authorList>
            <person name="Hatakeyama M."/>
            <person name="Aluri S."/>
            <person name="Balachadran M.T."/>
            <person name="Sivarajan S.R."/>
            <person name="Poveda L."/>
            <person name="Shimizu-Inatsugi R."/>
            <person name="Schlapbach R."/>
            <person name="Sreeman S.M."/>
            <person name="Shimizu K.K."/>
        </authorList>
    </citation>
    <scope>NUCLEOTIDE SEQUENCE</scope>
</reference>
<evidence type="ECO:0000313" key="2">
    <source>
        <dbReference type="EMBL" id="GJN40100.1"/>
    </source>
</evidence>
<dbReference type="GO" id="GO:0006814">
    <property type="term" value="P:sodium ion transport"/>
    <property type="evidence" value="ECO:0007669"/>
    <property type="project" value="InterPro"/>
</dbReference>
<keyword evidence="3" id="KW-1185">Reference proteome</keyword>
<dbReference type="AlphaFoldDB" id="A0AAV5FZK4"/>
<dbReference type="Proteomes" id="UP001054889">
    <property type="component" value="Unassembled WGS sequence"/>
</dbReference>
<dbReference type="PANTHER" id="PTHR43269:SF2">
    <property type="entry name" value="SODIUM_PROTON ANTIPORTER 1-RELATED"/>
    <property type="match status" value="1"/>
</dbReference>
<evidence type="ECO:0000256" key="1">
    <source>
        <dbReference type="SAM" id="MobiDB-lite"/>
    </source>
</evidence>
<reference evidence="2" key="1">
    <citation type="journal article" date="2018" name="DNA Res.">
        <title>Multiple hybrid de novo genome assembly of finger millet, an orphan allotetraploid crop.</title>
        <authorList>
            <person name="Hatakeyama M."/>
            <person name="Aluri S."/>
            <person name="Balachadran M.T."/>
            <person name="Sivarajan S.R."/>
            <person name="Patrignani A."/>
            <person name="Gruter S."/>
            <person name="Poveda L."/>
            <person name="Shimizu-Inatsugi R."/>
            <person name="Baeten J."/>
            <person name="Francoijs K.J."/>
            <person name="Nataraja K.N."/>
            <person name="Reddy Y.A.N."/>
            <person name="Phadnis S."/>
            <person name="Ravikumar R.L."/>
            <person name="Schlapbach R."/>
            <person name="Sreeman S.M."/>
            <person name="Shimizu K.K."/>
        </authorList>
    </citation>
    <scope>NUCLEOTIDE SEQUENCE</scope>
</reference>
<dbReference type="PANTHER" id="PTHR43269">
    <property type="entry name" value="SODIUM/PROTON ANTIPORTER 1-RELATED"/>
    <property type="match status" value="1"/>
</dbReference>
<protein>
    <submittedName>
        <fullName evidence="2">Uncharacterized protein</fullName>
    </submittedName>
</protein>
<dbReference type="InterPro" id="IPR045016">
    <property type="entry name" value="NhaD-like"/>
</dbReference>
<evidence type="ECO:0000313" key="3">
    <source>
        <dbReference type="Proteomes" id="UP001054889"/>
    </source>
</evidence>
<gene>
    <name evidence="2" type="primary">gb29269</name>
    <name evidence="2" type="ORF">PR202_gb29269</name>
</gene>
<dbReference type="EMBL" id="BQKI01000103">
    <property type="protein sequence ID" value="GJN40100.1"/>
    <property type="molecule type" value="Genomic_DNA"/>
</dbReference>
<dbReference type="GO" id="GO:0015297">
    <property type="term" value="F:antiporter activity"/>
    <property type="evidence" value="ECO:0007669"/>
    <property type="project" value="InterPro"/>
</dbReference>
<name>A0AAV5FZK4_ELECO</name>
<comment type="caution">
    <text evidence="2">The sequence shown here is derived from an EMBL/GenBank/DDBJ whole genome shotgun (WGS) entry which is preliminary data.</text>
</comment>
<organism evidence="2 3">
    <name type="scientific">Eleusine coracana subsp. coracana</name>
    <dbReference type="NCBI Taxonomy" id="191504"/>
    <lineage>
        <taxon>Eukaryota</taxon>
        <taxon>Viridiplantae</taxon>
        <taxon>Streptophyta</taxon>
        <taxon>Embryophyta</taxon>
        <taxon>Tracheophyta</taxon>
        <taxon>Spermatophyta</taxon>
        <taxon>Magnoliopsida</taxon>
        <taxon>Liliopsida</taxon>
        <taxon>Poales</taxon>
        <taxon>Poaceae</taxon>
        <taxon>PACMAD clade</taxon>
        <taxon>Chloridoideae</taxon>
        <taxon>Cynodonteae</taxon>
        <taxon>Eleusininae</taxon>
        <taxon>Eleusine</taxon>
    </lineage>
</organism>
<proteinExistence type="predicted"/>
<sequence length="357" mass="37458">MACSSSSLLMPPSLLILVMEKLIRDNFCLWRVQVLLAIQSAQLEDYIDGLTSALAKTVPAEKDPTQLEPSAIDPGLPALPVDQVTTQPAPASTPGLSPVPSGGSPALLLGRISASAPGLFVPLPTGAVAVDRSAGPPEAATVATQVTALACSRATAVQHAPRPSVGAKEQRQADNNGAQLLLARRRKGGVAVPLLQGVPLTETALPPLRLFQRARACLRSGGARGLHFRCASSPSSSSTPPPVQQEDTADYDDIAMVLVFALGYAGIIFEETLAFNKSGVGLLMAVCLWVIRSIGAPTTDVALQELSHTTGEVSEIVFFLLGAMTIVEIVDAHQGFKLVTDNISTRNSKTLLWVVSY</sequence>
<feature type="region of interest" description="Disordered" evidence="1">
    <location>
        <begin position="81"/>
        <end position="100"/>
    </location>
</feature>